<keyword evidence="1" id="KW-0614">Plasmid</keyword>
<geneLocation type="plasmid" evidence="1 2">
    <name>unnamed1</name>
</geneLocation>
<name>A0ABY6MB04_MORBO</name>
<organism evidence="1 2">
    <name type="scientific">Moraxella bovis</name>
    <dbReference type="NCBI Taxonomy" id="476"/>
    <lineage>
        <taxon>Bacteria</taxon>
        <taxon>Pseudomonadati</taxon>
        <taxon>Pseudomonadota</taxon>
        <taxon>Gammaproteobacteria</taxon>
        <taxon>Moraxellales</taxon>
        <taxon>Moraxellaceae</taxon>
        <taxon>Moraxella</taxon>
    </lineage>
</organism>
<dbReference type="EMBL" id="CP087831">
    <property type="protein sequence ID" value="UZA04766.1"/>
    <property type="molecule type" value="Genomic_DNA"/>
</dbReference>
<dbReference type="Proteomes" id="UP001163632">
    <property type="component" value="Plasmid unnamed1"/>
</dbReference>
<evidence type="ECO:0000313" key="2">
    <source>
        <dbReference type="Proteomes" id="UP001163632"/>
    </source>
</evidence>
<gene>
    <name evidence="1" type="ORF">LP092_15475</name>
</gene>
<proteinExistence type="predicted"/>
<accession>A0ABY6MB04</accession>
<keyword evidence="2" id="KW-1185">Reference proteome</keyword>
<reference evidence="1" key="1">
    <citation type="journal article" date="2022" name="BMC Microbiol.">
        <title>Whole genome sequencing of Moraxella bovis strains from North America reveals two genotypes with different genetic determinants.</title>
        <authorList>
            <person name="Wynn E.L."/>
            <person name="Hille M.M."/>
            <person name="Loy J.D."/>
            <person name="Schuller G."/>
            <person name="Kuhn K.L."/>
            <person name="Dickey A.M."/>
            <person name="Bono J.L."/>
            <person name="Clawson M.L."/>
        </authorList>
    </citation>
    <scope>NUCLEOTIDE SEQUENCE</scope>
    <source>
        <strain evidence="1">SAM102599</strain>
    </source>
</reference>
<dbReference type="RefSeq" id="WP_264697339.1">
    <property type="nucleotide sequence ID" value="NZ_CP087831.1"/>
</dbReference>
<evidence type="ECO:0000313" key="1">
    <source>
        <dbReference type="EMBL" id="UZA04766.1"/>
    </source>
</evidence>
<protein>
    <submittedName>
        <fullName evidence="1">Uncharacterized protein</fullName>
    </submittedName>
</protein>
<sequence length="214" mass="25910">MILENLHTITNQSNIDMANESIDFDKNHFYWYYFLCQIQAMPKIKESYFSMSGFYGFFKKYLEQTDGYDDALGKINHYSEYYIAKTHHKHIDKDADFFINKQLDINDEKAINALDDAKLYSLLIKHLSCQENIYFDRDYHHLSVLESINTYSIPYSFYLFRLYVQKLYETDNEQLVQFSQYLGHQEKIGIQLINLETLYFFYRELCQIKFRHQN</sequence>